<dbReference type="PRINTS" id="PR00119">
    <property type="entry name" value="CATATPASE"/>
</dbReference>
<dbReference type="InterPro" id="IPR018303">
    <property type="entry name" value="ATPase_P-typ_P_site"/>
</dbReference>
<dbReference type="SUPFAM" id="SSF81653">
    <property type="entry name" value="Calcium ATPase, transduction domain A"/>
    <property type="match status" value="1"/>
</dbReference>
<evidence type="ECO:0000313" key="14">
    <source>
        <dbReference type="EMBL" id="BEH01911.1"/>
    </source>
</evidence>
<comment type="similarity">
    <text evidence="2 12">Belongs to the cation transport ATPase (P-type) (TC 3.A.3) family. Type IB subfamily.</text>
</comment>
<feature type="transmembrane region" description="Helical" evidence="12">
    <location>
        <begin position="358"/>
        <end position="380"/>
    </location>
</feature>
<dbReference type="Pfam" id="PF00702">
    <property type="entry name" value="Hydrolase"/>
    <property type="match status" value="1"/>
</dbReference>
<dbReference type="GO" id="GO:0005507">
    <property type="term" value="F:copper ion binding"/>
    <property type="evidence" value="ECO:0007669"/>
    <property type="project" value="TreeGrafter"/>
</dbReference>
<evidence type="ECO:0000256" key="4">
    <source>
        <dbReference type="ARBA" id="ARBA00022723"/>
    </source>
</evidence>
<dbReference type="Pfam" id="PF00122">
    <property type="entry name" value="E1-E2_ATPase"/>
    <property type="match status" value="1"/>
</dbReference>
<dbReference type="PANTHER" id="PTHR43520:SF8">
    <property type="entry name" value="P-TYPE CU(+) TRANSPORTER"/>
    <property type="match status" value="1"/>
</dbReference>
<organism evidence="14 15">
    <name type="scientific">Brooklawnia propionicigenes</name>
    <dbReference type="NCBI Taxonomy" id="3041175"/>
    <lineage>
        <taxon>Bacteria</taxon>
        <taxon>Bacillati</taxon>
        <taxon>Actinomycetota</taxon>
        <taxon>Actinomycetes</taxon>
        <taxon>Propionibacteriales</taxon>
        <taxon>Propionibacteriaceae</taxon>
        <taxon>Brooklawnia</taxon>
    </lineage>
</organism>
<dbReference type="GO" id="GO:0043682">
    <property type="term" value="F:P-type divalent copper transporter activity"/>
    <property type="evidence" value="ECO:0007669"/>
    <property type="project" value="TreeGrafter"/>
</dbReference>
<dbReference type="NCBIfam" id="TIGR01525">
    <property type="entry name" value="ATPase-IB_hvy"/>
    <property type="match status" value="1"/>
</dbReference>
<comment type="subcellular location">
    <subcellularLocation>
        <location evidence="1">Cell membrane</location>
        <topology evidence="1">Multi-pass membrane protein</topology>
    </subcellularLocation>
</comment>
<reference evidence="14" key="1">
    <citation type="journal article" date="2024" name="Int. J. Syst. Evol. Microbiol.">
        <title>Brooklawnia propionicigenes sp. nov., a facultatively anaerobic, propionate-producing bacterium isolated from a methanogenic reactor treating waste from cattle farms.</title>
        <authorList>
            <person name="Akita Y."/>
            <person name="Ueki A."/>
            <person name="Tonouchi A."/>
            <person name="Sugawara Y."/>
            <person name="Honma S."/>
            <person name="Kaku N."/>
            <person name="Ueki K."/>
        </authorList>
    </citation>
    <scope>NUCLEOTIDE SEQUENCE</scope>
    <source>
        <strain evidence="14">SH051</strain>
    </source>
</reference>
<keyword evidence="8 12" id="KW-1133">Transmembrane helix</keyword>
<dbReference type="InterPro" id="IPR001757">
    <property type="entry name" value="P_typ_ATPase"/>
</dbReference>
<keyword evidence="6 12" id="KW-0067">ATP-binding</keyword>
<feature type="transmembrane region" description="Helical" evidence="12">
    <location>
        <begin position="721"/>
        <end position="739"/>
    </location>
</feature>
<evidence type="ECO:0000256" key="8">
    <source>
        <dbReference type="ARBA" id="ARBA00022989"/>
    </source>
</evidence>
<dbReference type="InterPro" id="IPR059000">
    <property type="entry name" value="ATPase_P-type_domA"/>
</dbReference>
<keyword evidence="15" id="KW-1185">Reference proteome</keyword>
<evidence type="ECO:0000256" key="12">
    <source>
        <dbReference type="RuleBase" id="RU362081"/>
    </source>
</evidence>
<evidence type="ECO:0000256" key="1">
    <source>
        <dbReference type="ARBA" id="ARBA00004651"/>
    </source>
</evidence>
<protein>
    <recommendedName>
        <fullName evidence="11">Cation-transporting P-type ATPase B</fullName>
    </recommendedName>
</protein>
<keyword evidence="9 12" id="KW-0472">Membrane</keyword>
<evidence type="ECO:0000313" key="15">
    <source>
        <dbReference type="Proteomes" id="UP001431656"/>
    </source>
</evidence>
<dbReference type="PROSITE" id="PS50846">
    <property type="entry name" value="HMA_2"/>
    <property type="match status" value="1"/>
</dbReference>
<keyword evidence="7" id="KW-1278">Translocase</keyword>
<dbReference type="Gene3D" id="3.30.70.100">
    <property type="match status" value="1"/>
</dbReference>
<dbReference type="PROSITE" id="PS00154">
    <property type="entry name" value="ATPASE_E1_E2"/>
    <property type="match status" value="1"/>
</dbReference>
<evidence type="ECO:0000256" key="3">
    <source>
        <dbReference type="ARBA" id="ARBA00022692"/>
    </source>
</evidence>
<feature type="transmembrane region" description="Helical" evidence="12">
    <location>
        <begin position="386"/>
        <end position="413"/>
    </location>
</feature>
<dbReference type="SUPFAM" id="SSF56784">
    <property type="entry name" value="HAD-like"/>
    <property type="match status" value="1"/>
</dbReference>
<dbReference type="Pfam" id="PF00403">
    <property type="entry name" value="HMA"/>
    <property type="match status" value="1"/>
</dbReference>
<name>A0AAN0K7V4_9ACTN</name>
<dbReference type="Gene3D" id="3.40.1110.10">
    <property type="entry name" value="Calcium-transporting ATPase, cytoplasmic domain N"/>
    <property type="match status" value="1"/>
</dbReference>
<dbReference type="CDD" id="cd00371">
    <property type="entry name" value="HMA"/>
    <property type="match status" value="1"/>
</dbReference>
<dbReference type="AlphaFoldDB" id="A0AAN0K7V4"/>
<dbReference type="InterPro" id="IPR017969">
    <property type="entry name" value="Heavy-metal-associated_CS"/>
</dbReference>
<feature type="transmembrane region" description="Helical" evidence="12">
    <location>
        <begin position="102"/>
        <end position="119"/>
    </location>
</feature>
<gene>
    <name evidence="14" type="ORF">brsh051_11920</name>
</gene>
<dbReference type="InterPro" id="IPR023299">
    <property type="entry name" value="ATPase_P-typ_cyto_dom_N"/>
</dbReference>
<dbReference type="SFLD" id="SFLDG00002">
    <property type="entry name" value="C1.7:_P-type_atpase_like"/>
    <property type="match status" value="1"/>
</dbReference>
<feature type="transmembrane region" description="Helical" evidence="12">
    <location>
        <begin position="206"/>
        <end position="224"/>
    </location>
</feature>
<dbReference type="PRINTS" id="PR00943">
    <property type="entry name" value="CUATPASE"/>
</dbReference>
<dbReference type="SFLD" id="SFLDF00027">
    <property type="entry name" value="p-type_atpase"/>
    <property type="match status" value="1"/>
</dbReference>
<dbReference type="InterPro" id="IPR036163">
    <property type="entry name" value="HMA_dom_sf"/>
</dbReference>
<dbReference type="Gene3D" id="2.70.150.10">
    <property type="entry name" value="Calcium-transporting ATPase, cytoplasmic transduction domain A"/>
    <property type="match status" value="1"/>
</dbReference>
<feature type="transmembrane region" description="Helical" evidence="12">
    <location>
        <begin position="698"/>
        <end position="715"/>
    </location>
</feature>
<proteinExistence type="inferred from homology"/>
<dbReference type="GO" id="GO:0055070">
    <property type="term" value="P:copper ion homeostasis"/>
    <property type="evidence" value="ECO:0007669"/>
    <property type="project" value="TreeGrafter"/>
</dbReference>
<dbReference type="GO" id="GO:0005524">
    <property type="term" value="F:ATP binding"/>
    <property type="evidence" value="ECO:0007669"/>
    <property type="project" value="UniProtKB-UniRule"/>
</dbReference>
<dbReference type="SUPFAM" id="SSF55008">
    <property type="entry name" value="HMA, heavy metal-associated domain"/>
    <property type="match status" value="1"/>
</dbReference>
<feature type="transmembrane region" description="Helical" evidence="12">
    <location>
        <begin position="163"/>
        <end position="186"/>
    </location>
</feature>
<feature type="transmembrane region" description="Helical" evidence="12">
    <location>
        <begin position="125"/>
        <end position="143"/>
    </location>
</feature>
<dbReference type="FunFam" id="2.70.150.10:FF:000002">
    <property type="entry name" value="Copper-transporting ATPase 1, putative"/>
    <property type="match status" value="1"/>
</dbReference>
<dbReference type="KEGG" id="broo:brsh051_11920"/>
<keyword evidence="5 12" id="KW-0547">Nucleotide-binding</keyword>
<evidence type="ECO:0000256" key="2">
    <source>
        <dbReference type="ARBA" id="ARBA00006024"/>
    </source>
</evidence>
<keyword evidence="12" id="KW-1003">Cell membrane</keyword>
<evidence type="ECO:0000256" key="9">
    <source>
        <dbReference type="ARBA" id="ARBA00023136"/>
    </source>
</evidence>
<dbReference type="NCBIfam" id="TIGR01511">
    <property type="entry name" value="ATPase-IB1_Cu"/>
    <property type="match status" value="1"/>
</dbReference>
<evidence type="ECO:0000256" key="11">
    <source>
        <dbReference type="ARBA" id="ARBA00074171"/>
    </source>
</evidence>
<evidence type="ECO:0000256" key="6">
    <source>
        <dbReference type="ARBA" id="ARBA00022840"/>
    </source>
</evidence>
<comment type="catalytic activity">
    <reaction evidence="10">
        <text>ATP + H2O = ADP + phosphate + H(+)</text>
        <dbReference type="Rhea" id="RHEA:13065"/>
        <dbReference type="ChEBI" id="CHEBI:15377"/>
        <dbReference type="ChEBI" id="CHEBI:15378"/>
        <dbReference type="ChEBI" id="CHEBI:30616"/>
        <dbReference type="ChEBI" id="CHEBI:43474"/>
        <dbReference type="ChEBI" id="CHEBI:456216"/>
    </reaction>
</comment>
<evidence type="ECO:0000256" key="5">
    <source>
        <dbReference type="ARBA" id="ARBA00022741"/>
    </source>
</evidence>
<dbReference type="InterPro" id="IPR036412">
    <property type="entry name" value="HAD-like_sf"/>
</dbReference>
<dbReference type="InterPro" id="IPR006121">
    <property type="entry name" value="HMA_dom"/>
</dbReference>
<dbReference type="FunFam" id="3.30.70.100:FF:000005">
    <property type="entry name" value="Copper-exporting P-type ATPase A"/>
    <property type="match status" value="1"/>
</dbReference>
<sequence>MTLGTTDGAPTSLESPARQIIELDVQGMTCASCAARIEKKLSKLDGVQASVNYATEKAHVVAPAGLTADDLIATVQAAGYDAALPVPEAKPRDRAAEIKRRLIVSATLAVPVIAMAMIPPLQFPGWQWVSLALATPVVTWAAWPFHRSTLVNLRHGAATMDTLISLGTSAAYLWSLVALIFGNAGMIGMTHRWTLSLSHDHQLTSIYFEAAVGIITFILLGRYIEARSRQDASSALRALAEVGAKSVTVLRGGAEVTVPIEKLVVDDEFVVRPGEKIATDGVVVSGDSAIDNSVITGESLPVDVHPGSAVVGASVNTTGRLVVRATAVGADTQLAQIAHLVELAQAGKSRSQALADKISGVFVPIVIALALITLVVWLVLGESATFAVTAAVSVLIISCPCALGLATPTALLAGSLRGSQLGILIRGPEALEEAHRIQVIALDKTGTITAGQMSLDSVVPAPGADADEVLKLAATLESASEHPIARAIVKASHATTEQLEDFSNIPGRGVRARVHGRPAAAGNAALMSDQGWAIPDELSQAAADAAKRGASTVFVGRAGTVTGLVAVTDKIDPNAAAAVGALHELGLRTVMVTGDNQAAAEYVAAQVGLDGVRADVLPGDKFNVVTELQAGGTVPVAMVGDGVNDAAALSQADLGIAMGSGTDAAIAASDLTLMRHDLMLAVDAIRLSRRTLNTIRGNLFWAFIYNVCAIPIAALGYLNPMFAGAAMAFSSVFVVTNSLRLRTWSPKH</sequence>
<keyword evidence="4 12" id="KW-0479">Metal-binding</keyword>
<dbReference type="GO" id="GO:0016887">
    <property type="term" value="F:ATP hydrolysis activity"/>
    <property type="evidence" value="ECO:0007669"/>
    <property type="project" value="InterPro"/>
</dbReference>
<dbReference type="InterPro" id="IPR027256">
    <property type="entry name" value="P-typ_ATPase_IB"/>
</dbReference>
<dbReference type="NCBIfam" id="TIGR01494">
    <property type="entry name" value="ATPase_P-type"/>
    <property type="match status" value="1"/>
</dbReference>
<dbReference type="EMBL" id="AP028056">
    <property type="protein sequence ID" value="BEH01911.1"/>
    <property type="molecule type" value="Genomic_DNA"/>
</dbReference>
<evidence type="ECO:0000256" key="7">
    <source>
        <dbReference type="ARBA" id="ARBA00022967"/>
    </source>
</evidence>
<dbReference type="InterPro" id="IPR023298">
    <property type="entry name" value="ATPase_P-typ_TM_dom_sf"/>
</dbReference>
<accession>A0AAN0K7V4</accession>
<dbReference type="InterPro" id="IPR008250">
    <property type="entry name" value="ATPase_P-typ_transduc_dom_A_sf"/>
</dbReference>
<dbReference type="InterPro" id="IPR044492">
    <property type="entry name" value="P_typ_ATPase_HD_dom"/>
</dbReference>
<dbReference type="GO" id="GO:0005886">
    <property type="term" value="C:plasma membrane"/>
    <property type="evidence" value="ECO:0007669"/>
    <property type="project" value="UniProtKB-SubCell"/>
</dbReference>
<keyword evidence="3 12" id="KW-0812">Transmembrane</keyword>
<dbReference type="Gene3D" id="3.40.50.1000">
    <property type="entry name" value="HAD superfamily/HAD-like"/>
    <property type="match status" value="1"/>
</dbReference>
<dbReference type="PANTHER" id="PTHR43520">
    <property type="entry name" value="ATP7, ISOFORM B"/>
    <property type="match status" value="1"/>
</dbReference>
<dbReference type="SUPFAM" id="SSF81665">
    <property type="entry name" value="Calcium ATPase, transmembrane domain M"/>
    <property type="match status" value="1"/>
</dbReference>
<dbReference type="InterPro" id="IPR023214">
    <property type="entry name" value="HAD_sf"/>
</dbReference>
<evidence type="ECO:0000259" key="13">
    <source>
        <dbReference type="PROSITE" id="PS50846"/>
    </source>
</evidence>
<evidence type="ECO:0000256" key="10">
    <source>
        <dbReference type="ARBA" id="ARBA00049360"/>
    </source>
</evidence>
<dbReference type="PROSITE" id="PS01047">
    <property type="entry name" value="HMA_1"/>
    <property type="match status" value="1"/>
</dbReference>
<dbReference type="CDD" id="cd02094">
    <property type="entry name" value="P-type_ATPase_Cu-like"/>
    <property type="match status" value="1"/>
</dbReference>
<feature type="domain" description="HMA" evidence="13">
    <location>
        <begin position="19"/>
        <end position="83"/>
    </location>
</feature>
<dbReference type="Proteomes" id="UP001431656">
    <property type="component" value="Chromosome"/>
</dbReference>
<dbReference type="SFLD" id="SFLDS00003">
    <property type="entry name" value="Haloacid_Dehalogenase"/>
    <property type="match status" value="1"/>
</dbReference>